<accession>A0A5N5SPE9</accession>
<dbReference type="EMBL" id="SEYY01022076">
    <property type="protein sequence ID" value="KAB7495827.1"/>
    <property type="molecule type" value="Genomic_DNA"/>
</dbReference>
<dbReference type="Proteomes" id="UP000326759">
    <property type="component" value="Unassembled WGS sequence"/>
</dbReference>
<sequence length="59" mass="7000">MRKDGLKWTCTFPGCSHQELYKSSLSLHIRKHTEKLVFVFKLFKHTIYNICLIIQCCIV</sequence>
<evidence type="ECO:0000313" key="2">
    <source>
        <dbReference type="Proteomes" id="UP000326759"/>
    </source>
</evidence>
<protein>
    <recommendedName>
        <fullName evidence="3">C2H2-type domain-containing protein</fullName>
    </recommendedName>
</protein>
<reference evidence="1 2" key="1">
    <citation type="journal article" date="2019" name="PLoS Biol.">
        <title>Sex chromosomes control vertical transmission of feminizing Wolbachia symbionts in an isopod.</title>
        <authorList>
            <person name="Becking T."/>
            <person name="Chebbi M.A."/>
            <person name="Giraud I."/>
            <person name="Moumen B."/>
            <person name="Laverre T."/>
            <person name="Caubet Y."/>
            <person name="Peccoud J."/>
            <person name="Gilbert C."/>
            <person name="Cordaux R."/>
        </authorList>
    </citation>
    <scope>NUCLEOTIDE SEQUENCE [LARGE SCALE GENOMIC DNA]</scope>
    <source>
        <strain evidence="1">ANa2</strain>
        <tissue evidence="1">Whole body excluding digestive tract and cuticle</tissue>
    </source>
</reference>
<keyword evidence="2" id="KW-1185">Reference proteome</keyword>
<name>A0A5N5SPE9_9CRUS</name>
<gene>
    <name evidence="1" type="ORF">Anas_08454</name>
</gene>
<organism evidence="1 2">
    <name type="scientific">Armadillidium nasatum</name>
    <dbReference type="NCBI Taxonomy" id="96803"/>
    <lineage>
        <taxon>Eukaryota</taxon>
        <taxon>Metazoa</taxon>
        <taxon>Ecdysozoa</taxon>
        <taxon>Arthropoda</taxon>
        <taxon>Crustacea</taxon>
        <taxon>Multicrustacea</taxon>
        <taxon>Malacostraca</taxon>
        <taxon>Eumalacostraca</taxon>
        <taxon>Peracarida</taxon>
        <taxon>Isopoda</taxon>
        <taxon>Oniscidea</taxon>
        <taxon>Crinocheta</taxon>
        <taxon>Armadillidiidae</taxon>
        <taxon>Armadillidium</taxon>
    </lineage>
</organism>
<dbReference type="AlphaFoldDB" id="A0A5N5SPE9"/>
<comment type="caution">
    <text evidence="1">The sequence shown here is derived from an EMBL/GenBank/DDBJ whole genome shotgun (WGS) entry which is preliminary data.</text>
</comment>
<evidence type="ECO:0008006" key="3">
    <source>
        <dbReference type="Google" id="ProtNLM"/>
    </source>
</evidence>
<evidence type="ECO:0000313" key="1">
    <source>
        <dbReference type="EMBL" id="KAB7495827.1"/>
    </source>
</evidence>
<proteinExistence type="predicted"/>